<comment type="caution">
    <text evidence="1">The sequence shown here is derived from an EMBL/GenBank/DDBJ whole genome shotgun (WGS) entry which is preliminary data.</text>
</comment>
<dbReference type="Proteomes" id="UP000886501">
    <property type="component" value="Unassembled WGS sequence"/>
</dbReference>
<gene>
    <name evidence="1" type="ORF">BDM02DRAFT_3189892</name>
</gene>
<dbReference type="EMBL" id="MU118099">
    <property type="protein sequence ID" value="KAF9645205.1"/>
    <property type="molecule type" value="Genomic_DNA"/>
</dbReference>
<organism evidence="1 2">
    <name type="scientific">Thelephora ganbajun</name>
    <name type="common">Ganba fungus</name>
    <dbReference type="NCBI Taxonomy" id="370292"/>
    <lineage>
        <taxon>Eukaryota</taxon>
        <taxon>Fungi</taxon>
        <taxon>Dikarya</taxon>
        <taxon>Basidiomycota</taxon>
        <taxon>Agaricomycotina</taxon>
        <taxon>Agaricomycetes</taxon>
        <taxon>Thelephorales</taxon>
        <taxon>Thelephoraceae</taxon>
        <taxon>Thelephora</taxon>
    </lineage>
</organism>
<evidence type="ECO:0000313" key="2">
    <source>
        <dbReference type="Proteomes" id="UP000886501"/>
    </source>
</evidence>
<keyword evidence="2" id="KW-1185">Reference proteome</keyword>
<evidence type="ECO:0000313" key="1">
    <source>
        <dbReference type="EMBL" id="KAF9645205.1"/>
    </source>
</evidence>
<reference evidence="1" key="1">
    <citation type="submission" date="2019-10" db="EMBL/GenBank/DDBJ databases">
        <authorList>
            <consortium name="DOE Joint Genome Institute"/>
            <person name="Kuo A."/>
            <person name="Miyauchi S."/>
            <person name="Kiss E."/>
            <person name="Drula E."/>
            <person name="Kohler A."/>
            <person name="Sanchez-Garcia M."/>
            <person name="Andreopoulos B."/>
            <person name="Barry K.W."/>
            <person name="Bonito G."/>
            <person name="Buee M."/>
            <person name="Carver A."/>
            <person name="Chen C."/>
            <person name="Cichocki N."/>
            <person name="Clum A."/>
            <person name="Culley D."/>
            <person name="Crous P.W."/>
            <person name="Fauchery L."/>
            <person name="Girlanda M."/>
            <person name="Hayes R."/>
            <person name="Keri Z."/>
            <person name="Labutti K."/>
            <person name="Lipzen A."/>
            <person name="Lombard V."/>
            <person name="Magnuson J."/>
            <person name="Maillard F."/>
            <person name="Morin E."/>
            <person name="Murat C."/>
            <person name="Nolan M."/>
            <person name="Ohm R."/>
            <person name="Pangilinan J."/>
            <person name="Pereira M."/>
            <person name="Perotto S."/>
            <person name="Peter M."/>
            <person name="Riley R."/>
            <person name="Sitrit Y."/>
            <person name="Stielow B."/>
            <person name="Szollosi G."/>
            <person name="Zifcakova L."/>
            <person name="Stursova M."/>
            <person name="Spatafora J.W."/>
            <person name="Tedersoo L."/>
            <person name="Vaario L.-M."/>
            <person name="Yamada A."/>
            <person name="Yan M."/>
            <person name="Wang P."/>
            <person name="Xu J."/>
            <person name="Bruns T."/>
            <person name="Baldrian P."/>
            <person name="Vilgalys R."/>
            <person name="Henrissat B."/>
            <person name="Grigoriev I.V."/>
            <person name="Hibbett D."/>
            <person name="Nagy L.G."/>
            <person name="Martin F.M."/>
        </authorList>
    </citation>
    <scope>NUCLEOTIDE SEQUENCE</scope>
    <source>
        <strain evidence="1">P2</strain>
    </source>
</reference>
<accession>A0ACB6Z6A0</accession>
<reference evidence="1" key="2">
    <citation type="journal article" date="2020" name="Nat. Commun.">
        <title>Large-scale genome sequencing of mycorrhizal fungi provides insights into the early evolution of symbiotic traits.</title>
        <authorList>
            <person name="Miyauchi S."/>
            <person name="Kiss E."/>
            <person name="Kuo A."/>
            <person name="Drula E."/>
            <person name="Kohler A."/>
            <person name="Sanchez-Garcia M."/>
            <person name="Morin E."/>
            <person name="Andreopoulos B."/>
            <person name="Barry K.W."/>
            <person name="Bonito G."/>
            <person name="Buee M."/>
            <person name="Carver A."/>
            <person name="Chen C."/>
            <person name="Cichocki N."/>
            <person name="Clum A."/>
            <person name="Culley D."/>
            <person name="Crous P.W."/>
            <person name="Fauchery L."/>
            <person name="Girlanda M."/>
            <person name="Hayes R.D."/>
            <person name="Keri Z."/>
            <person name="LaButti K."/>
            <person name="Lipzen A."/>
            <person name="Lombard V."/>
            <person name="Magnuson J."/>
            <person name="Maillard F."/>
            <person name="Murat C."/>
            <person name="Nolan M."/>
            <person name="Ohm R.A."/>
            <person name="Pangilinan J."/>
            <person name="Pereira M.F."/>
            <person name="Perotto S."/>
            <person name="Peter M."/>
            <person name="Pfister S."/>
            <person name="Riley R."/>
            <person name="Sitrit Y."/>
            <person name="Stielow J.B."/>
            <person name="Szollosi G."/>
            <person name="Zifcakova L."/>
            <person name="Stursova M."/>
            <person name="Spatafora J.W."/>
            <person name="Tedersoo L."/>
            <person name="Vaario L.M."/>
            <person name="Yamada A."/>
            <person name="Yan M."/>
            <person name="Wang P."/>
            <person name="Xu J."/>
            <person name="Bruns T."/>
            <person name="Baldrian P."/>
            <person name="Vilgalys R."/>
            <person name="Dunand C."/>
            <person name="Henrissat B."/>
            <person name="Grigoriev I.V."/>
            <person name="Hibbett D."/>
            <person name="Nagy L.G."/>
            <person name="Martin F.M."/>
        </authorList>
    </citation>
    <scope>NUCLEOTIDE SEQUENCE</scope>
    <source>
        <strain evidence="1">P2</strain>
    </source>
</reference>
<feature type="non-terminal residue" evidence="1">
    <location>
        <position position="69"/>
    </location>
</feature>
<sequence>MQVDSEGKGPPLVQVDPRCIHSVLKEFSQPLRTNDARADFFAVYRKESEEFDRDYAKKYDEDFNTSLIF</sequence>
<proteinExistence type="predicted"/>
<name>A0ACB6Z6A0_THEGA</name>
<protein>
    <submittedName>
        <fullName evidence="1">Uncharacterized protein</fullName>
    </submittedName>
</protein>